<evidence type="ECO:0000313" key="4">
    <source>
        <dbReference type="Proteomes" id="UP000067523"/>
    </source>
</evidence>
<dbReference type="EMBL" id="CP013655">
    <property type="protein sequence ID" value="ALS38366.1"/>
    <property type="molecule type" value="Genomic_DNA"/>
</dbReference>
<feature type="transmembrane region" description="Helical" evidence="1">
    <location>
        <begin position="222"/>
        <end position="243"/>
    </location>
</feature>
<proteinExistence type="predicted"/>
<feature type="transmembrane region" description="Helical" evidence="1">
    <location>
        <begin position="126"/>
        <end position="147"/>
    </location>
</feature>
<feature type="transmembrane region" description="Helical" evidence="1">
    <location>
        <begin position="168"/>
        <end position="186"/>
    </location>
</feature>
<keyword evidence="1" id="KW-1133">Transmembrane helix</keyword>
<keyword evidence="1" id="KW-0472">Membrane</keyword>
<accession>A0A0U2IUT3</accession>
<name>A0A0U2IUT3_9ENTE</name>
<dbReference type="InterPro" id="IPR026870">
    <property type="entry name" value="Zinc_ribbon_dom"/>
</dbReference>
<dbReference type="Proteomes" id="UP000067523">
    <property type="component" value="Chromosome"/>
</dbReference>
<protein>
    <recommendedName>
        <fullName evidence="2">Zinc-ribbon domain-containing protein</fullName>
    </recommendedName>
</protein>
<dbReference type="AlphaFoldDB" id="A0A0U2IUT3"/>
<feature type="domain" description="Zinc-ribbon" evidence="2">
    <location>
        <begin position="3"/>
        <end position="23"/>
    </location>
</feature>
<keyword evidence="4" id="KW-1185">Reference proteome</keyword>
<dbReference type="RefSeq" id="WP_208927928.1">
    <property type="nucleotide sequence ID" value="NZ_CP013655.1"/>
</dbReference>
<dbReference type="STRING" id="118060.ATZ35_14785"/>
<reference evidence="4" key="1">
    <citation type="submission" date="2015-12" db="EMBL/GenBank/DDBJ databases">
        <authorList>
            <person name="Lauer A."/>
            <person name="Humrighouse B."/>
            <person name="Loparev V."/>
            <person name="Shewmaker P.L."/>
            <person name="Whitney A.M."/>
            <person name="McLaughlin R.W."/>
        </authorList>
    </citation>
    <scope>NUCLEOTIDE SEQUENCE [LARGE SCALE GENOMIC DNA]</scope>
    <source>
        <strain evidence="4">LMG 26678</strain>
    </source>
</reference>
<evidence type="ECO:0000259" key="2">
    <source>
        <dbReference type="Pfam" id="PF13240"/>
    </source>
</evidence>
<feature type="transmembrane region" description="Helical" evidence="1">
    <location>
        <begin position="192"/>
        <end position="210"/>
    </location>
</feature>
<feature type="transmembrane region" description="Helical" evidence="1">
    <location>
        <begin position="87"/>
        <end position="106"/>
    </location>
</feature>
<keyword evidence="1" id="KW-0812">Transmembrane</keyword>
<evidence type="ECO:0000313" key="3">
    <source>
        <dbReference type="EMBL" id="ALS38366.1"/>
    </source>
</evidence>
<evidence type="ECO:0000256" key="1">
    <source>
        <dbReference type="SAM" id="Phobius"/>
    </source>
</evidence>
<sequence>MKYCIQCGKELKTGAKFCSACGKRQNQEQTETTTVETVLEKGAQIQSTINEQLKSNQTVQQLTKESKNYFSWLNSQIKGNNTNTEQASSIFGVINFLILSVVNSLAISRSMLRMDGYGAETVLSLFIENLFVIGIYFTLFGLVYFVASTKISKKKGSFIVKFSALFRSTSLAVYISLGAFVCSFLIRDSYMIVMGLLCLVALMVSFSFTDHLWKREDILSRFGLTLLVLLGSFVVIFLLFNLVGGSKLLELFLENLK</sequence>
<dbReference type="KEGG" id="erx:ATZ35_14785"/>
<dbReference type="Pfam" id="PF13240">
    <property type="entry name" value="Zn_Ribbon_1"/>
    <property type="match status" value="1"/>
</dbReference>
<gene>
    <name evidence="3" type="ORF">ATZ35_14785</name>
</gene>
<organism evidence="3 4">
    <name type="scientific">Enterococcus rotai</name>
    <dbReference type="NCBI Taxonomy" id="118060"/>
    <lineage>
        <taxon>Bacteria</taxon>
        <taxon>Bacillati</taxon>
        <taxon>Bacillota</taxon>
        <taxon>Bacilli</taxon>
        <taxon>Lactobacillales</taxon>
        <taxon>Enterococcaceae</taxon>
        <taxon>Enterococcus</taxon>
    </lineage>
</organism>